<feature type="transmembrane region" description="Helical" evidence="2">
    <location>
        <begin position="51"/>
        <end position="75"/>
    </location>
</feature>
<keyword evidence="2" id="KW-1133">Transmembrane helix</keyword>
<evidence type="ECO:0000256" key="2">
    <source>
        <dbReference type="SAM" id="Phobius"/>
    </source>
</evidence>
<evidence type="ECO:0000256" key="1">
    <source>
        <dbReference type="SAM" id="MobiDB-lite"/>
    </source>
</evidence>
<gene>
    <name evidence="3" type="ORF">V5799_002209</name>
</gene>
<name>A0AAQ4CY00_AMBAM</name>
<evidence type="ECO:0000313" key="4">
    <source>
        <dbReference type="Proteomes" id="UP001321473"/>
    </source>
</evidence>
<sequence>MAEATPSAHRDPEDSSPGPREELEPHGTDYGDIAAPSGDGGEAVDGLTVTAMAVIVAVTAPLAVALLLLVVLVAYRRHYPVRMNLGRKFPTFENPAYVRKDARDPRELTRLSVADRF</sequence>
<feature type="region of interest" description="Disordered" evidence="1">
    <location>
        <begin position="1"/>
        <end position="41"/>
    </location>
</feature>
<keyword evidence="2" id="KW-0812">Transmembrane</keyword>
<keyword evidence="4" id="KW-1185">Reference proteome</keyword>
<accession>A0AAQ4CY00</accession>
<organism evidence="3 4">
    <name type="scientific">Amblyomma americanum</name>
    <name type="common">Lone star tick</name>
    <dbReference type="NCBI Taxonomy" id="6943"/>
    <lineage>
        <taxon>Eukaryota</taxon>
        <taxon>Metazoa</taxon>
        <taxon>Ecdysozoa</taxon>
        <taxon>Arthropoda</taxon>
        <taxon>Chelicerata</taxon>
        <taxon>Arachnida</taxon>
        <taxon>Acari</taxon>
        <taxon>Parasitiformes</taxon>
        <taxon>Ixodida</taxon>
        <taxon>Ixodoidea</taxon>
        <taxon>Ixodidae</taxon>
        <taxon>Amblyomminae</taxon>
        <taxon>Amblyomma</taxon>
    </lineage>
</organism>
<dbReference type="Proteomes" id="UP001321473">
    <property type="component" value="Unassembled WGS sequence"/>
</dbReference>
<protein>
    <submittedName>
        <fullName evidence="3">Uncharacterized protein</fullName>
    </submittedName>
</protein>
<proteinExistence type="predicted"/>
<feature type="compositionally biased region" description="Basic and acidic residues" evidence="1">
    <location>
        <begin position="8"/>
        <end position="29"/>
    </location>
</feature>
<dbReference type="EMBL" id="JARKHS020036741">
    <property type="protein sequence ID" value="KAK8755090.1"/>
    <property type="molecule type" value="Genomic_DNA"/>
</dbReference>
<keyword evidence="2" id="KW-0472">Membrane</keyword>
<evidence type="ECO:0000313" key="3">
    <source>
        <dbReference type="EMBL" id="KAK8755090.1"/>
    </source>
</evidence>
<reference evidence="3 4" key="1">
    <citation type="journal article" date="2023" name="Arcadia Sci">
        <title>De novo assembly of a long-read Amblyomma americanum tick genome.</title>
        <authorList>
            <person name="Chou S."/>
            <person name="Poskanzer K.E."/>
            <person name="Rollins M."/>
            <person name="Thuy-Boun P.S."/>
        </authorList>
    </citation>
    <scope>NUCLEOTIDE SEQUENCE [LARGE SCALE GENOMIC DNA]</scope>
    <source>
        <strain evidence="3">F_SG_1</strain>
        <tissue evidence="3">Salivary glands</tissue>
    </source>
</reference>
<comment type="caution">
    <text evidence="3">The sequence shown here is derived from an EMBL/GenBank/DDBJ whole genome shotgun (WGS) entry which is preliminary data.</text>
</comment>
<dbReference type="AlphaFoldDB" id="A0AAQ4CY00"/>